<organism evidence="2 3">
    <name type="scientific">Streptomyces katrae</name>
    <dbReference type="NCBI Taxonomy" id="68223"/>
    <lineage>
        <taxon>Bacteria</taxon>
        <taxon>Bacillati</taxon>
        <taxon>Actinomycetota</taxon>
        <taxon>Actinomycetes</taxon>
        <taxon>Kitasatosporales</taxon>
        <taxon>Streptomycetaceae</taxon>
        <taxon>Streptomyces</taxon>
    </lineage>
</organism>
<proteinExistence type="predicted"/>
<sequence length="64" mass="7514">MPEKATRENEMFEYEIATARRADLIREADRYRAVREAKKAARSSRSQESERTVSRHRGLFTRAA</sequence>
<feature type="compositionally biased region" description="Basic residues" evidence="1">
    <location>
        <begin position="54"/>
        <end position="64"/>
    </location>
</feature>
<name>A0ABT7GMH0_9ACTN</name>
<protein>
    <submittedName>
        <fullName evidence="2">Uncharacterized protein</fullName>
    </submittedName>
</protein>
<comment type="caution">
    <text evidence="2">The sequence shown here is derived from an EMBL/GenBank/DDBJ whole genome shotgun (WGS) entry which is preliminary data.</text>
</comment>
<dbReference type="Proteomes" id="UP001223390">
    <property type="component" value="Unassembled WGS sequence"/>
</dbReference>
<evidence type="ECO:0000313" key="3">
    <source>
        <dbReference type="Proteomes" id="UP001223390"/>
    </source>
</evidence>
<reference evidence="2 3" key="1">
    <citation type="submission" date="2023-05" db="EMBL/GenBank/DDBJ databases">
        <title>Sequencing and Assembly of Streptomyces sp. NP73.</title>
        <authorList>
            <person name="Konwar A.N."/>
            <person name="Saikia K."/>
            <person name="Thakur D."/>
        </authorList>
    </citation>
    <scope>NUCLEOTIDE SEQUENCE [LARGE SCALE GENOMIC DNA]</scope>
    <source>
        <strain evidence="2 3">NP73</strain>
    </source>
</reference>
<evidence type="ECO:0000256" key="1">
    <source>
        <dbReference type="SAM" id="MobiDB-lite"/>
    </source>
</evidence>
<dbReference type="RefSeq" id="WP_125816094.1">
    <property type="nucleotide sequence ID" value="NZ_JASITI010000002.1"/>
</dbReference>
<keyword evidence="3" id="KW-1185">Reference proteome</keyword>
<evidence type="ECO:0000313" key="2">
    <source>
        <dbReference type="EMBL" id="MDK9494521.1"/>
    </source>
</evidence>
<feature type="compositionally biased region" description="Basic and acidic residues" evidence="1">
    <location>
        <begin position="37"/>
        <end position="53"/>
    </location>
</feature>
<feature type="region of interest" description="Disordered" evidence="1">
    <location>
        <begin position="37"/>
        <end position="64"/>
    </location>
</feature>
<gene>
    <name evidence="2" type="ORF">QEZ40_002198</name>
</gene>
<dbReference type="EMBL" id="JASITI010000002">
    <property type="protein sequence ID" value="MDK9494521.1"/>
    <property type="molecule type" value="Genomic_DNA"/>
</dbReference>
<accession>A0ABT7GMH0</accession>